<dbReference type="Proteomes" id="UP001297580">
    <property type="component" value="Chromosome"/>
</dbReference>
<dbReference type="InterPro" id="IPR000887">
    <property type="entry name" value="Aldlse_KDPG_KHG"/>
</dbReference>
<dbReference type="PANTHER" id="PTHR30246:SF1">
    <property type="entry name" value="2-DEHYDRO-3-DEOXY-6-PHOSPHOGALACTONATE ALDOLASE-RELATED"/>
    <property type="match status" value="1"/>
</dbReference>
<dbReference type="EMBL" id="CP133461">
    <property type="protein sequence ID" value="WMV77818.1"/>
    <property type="molecule type" value="Genomic_DNA"/>
</dbReference>
<evidence type="ECO:0000313" key="7">
    <source>
        <dbReference type="Proteomes" id="UP001297580"/>
    </source>
</evidence>
<dbReference type="Gene3D" id="3.20.20.70">
    <property type="entry name" value="Aldolase class I"/>
    <property type="match status" value="1"/>
</dbReference>
<dbReference type="CDD" id="cd00452">
    <property type="entry name" value="KDPG_aldolase"/>
    <property type="match status" value="1"/>
</dbReference>
<protein>
    <submittedName>
        <fullName evidence="6">Bifunctional 4-hydroxy-2-oxoglutarate aldolase/2-dehydro-3-deoxy-phosphogluconate aldolase</fullName>
    </submittedName>
</protein>
<gene>
    <name evidence="6" type="ORF">HSX42_08795</name>
</gene>
<comment type="pathway">
    <text evidence="1">Carbohydrate acid metabolism.</text>
</comment>
<keyword evidence="4" id="KW-0456">Lyase</keyword>
<dbReference type="PANTHER" id="PTHR30246">
    <property type="entry name" value="2-KETO-3-DEOXY-6-PHOSPHOGLUCONATE ALDOLASE"/>
    <property type="match status" value="1"/>
</dbReference>
<comment type="subunit">
    <text evidence="3">Homotrimer.</text>
</comment>
<reference evidence="6 7" key="1">
    <citation type="submission" date="2023-08" db="EMBL/GenBank/DDBJ databases">
        <title>Complete genome sequence of Geobacillus thermodenitrificans K1041, a genetically tractable strain representative of the genus Geobacillus.</title>
        <authorList>
            <person name="Kani S."/>
            <person name="Suzuki H."/>
        </authorList>
    </citation>
    <scope>NUCLEOTIDE SEQUENCE [LARGE SCALE GENOMIC DNA]</scope>
    <source>
        <strain evidence="6 7">K1041</strain>
    </source>
</reference>
<evidence type="ECO:0000256" key="4">
    <source>
        <dbReference type="ARBA" id="ARBA00023239"/>
    </source>
</evidence>
<name>A0ABY9QID6_GEOTD</name>
<dbReference type="NCBIfam" id="TIGR01182">
    <property type="entry name" value="eda"/>
    <property type="match status" value="1"/>
</dbReference>
<dbReference type="InterPro" id="IPR013785">
    <property type="entry name" value="Aldolase_TIM"/>
</dbReference>
<evidence type="ECO:0000256" key="5">
    <source>
        <dbReference type="ARBA" id="ARBA00023277"/>
    </source>
</evidence>
<keyword evidence="7" id="KW-1185">Reference proteome</keyword>
<sequence length="220" mass="23763">MSVYFEIEKIGIIAILRHIQPHMMMPVAEVLQEAGITILEVTMETPGALNMIETLRTEFPDHLTVGAGTVLDAETARAAMLSGAQFVVSPTVNIEMIRTVKRYGGLCMPGAMTPTEIVMAYENGADMVKIFPAHVLGPTYFRAVSSPLPHIPFVATGGINLENAGSYISAGAVAVGLGHSLFDPRKEMTDEGFIQLKKTASKFVEKVRNAKRSSTNRAAK</sequence>
<dbReference type="SUPFAM" id="SSF51569">
    <property type="entry name" value="Aldolase"/>
    <property type="match status" value="1"/>
</dbReference>
<evidence type="ECO:0000313" key="6">
    <source>
        <dbReference type="EMBL" id="WMV77818.1"/>
    </source>
</evidence>
<evidence type="ECO:0000256" key="1">
    <source>
        <dbReference type="ARBA" id="ARBA00004761"/>
    </source>
</evidence>
<evidence type="ECO:0000256" key="3">
    <source>
        <dbReference type="ARBA" id="ARBA00011233"/>
    </source>
</evidence>
<comment type="similarity">
    <text evidence="2">Belongs to the KHG/KDPG aldolase family.</text>
</comment>
<proteinExistence type="inferred from homology"/>
<evidence type="ECO:0000256" key="2">
    <source>
        <dbReference type="ARBA" id="ARBA00006906"/>
    </source>
</evidence>
<accession>A0ABY9QID6</accession>
<dbReference type="Pfam" id="PF01081">
    <property type="entry name" value="Aldolase"/>
    <property type="match status" value="1"/>
</dbReference>
<dbReference type="RefSeq" id="WP_011887352.1">
    <property type="nucleotide sequence ID" value="NZ_CP017690.1"/>
</dbReference>
<organism evidence="6 7">
    <name type="scientific">Geobacillus thermodenitrificans</name>
    <dbReference type="NCBI Taxonomy" id="33940"/>
    <lineage>
        <taxon>Bacteria</taxon>
        <taxon>Bacillati</taxon>
        <taxon>Bacillota</taxon>
        <taxon>Bacilli</taxon>
        <taxon>Bacillales</taxon>
        <taxon>Anoxybacillaceae</taxon>
        <taxon>Geobacillus</taxon>
    </lineage>
</organism>
<keyword evidence="5" id="KW-0119">Carbohydrate metabolism</keyword>